<comment type="subcellular location">
    <subcellularLocation>
        <location evidence="2">Nucleus</location>
    </subcellularLocation>
</comment>
<evidence type="ECO:0000259" key="4">
    <source>
        <dbReference type="PROSITE" id="PS51968"/>
    </source>
</evidence>
<feature type="region of interest" description="Disordered" evidence="3">
    <location>
        <begin position="506"/>
        <end position="527"/>
    </location>
</feature>
<evidence type="ECO:0000256" key="3">
    <source>
        <dbReference type="SAM" id="MobiDB-lite"/>
    </source>
</evidence>
<feature type="compositionally biased region" description="Polar residues" evidence="3">
    <location>
        <begin position="163"/>
        <end position="187"/>
    </location>
</feature>
<keyword evidence="2" id="KW-0539">Nucleus</keyword>
<keyword evidence="6" id="KW-1185">Reference proteome</keyword>
<proteinExistence type="inferred from homology"/>
<dbReference type="InterPro" id="IPR041418">
    <property type="entry name" value="SAM_3"/>
</dbReference>
<sequence length="650" mass="72492">MGASGRQRSLLAQRVVRVRFISKCERLYASLYRVMGIIVMGEPGVGNLTQVELNTSMRPRKRILDPLEAHEDDINARRVGLFTDWHDTLKGIGVPNKKGYHQVENSGVRQWVENEDIDQGLAADFDDSLSGLGVDISTASYNMSEALMALPNVPLFKQEAPLSPNNSSKQSIGSTTPTTFDDSSQSGDTTDRLFKLLSTETLNSEGPQPSIHQLLQAHLTPSQGGVGVSHHVAASHAGSHGQQNIQSSVQNSCGETSYGQSNIVSHSLSSSFEDNRYQYILGAATSFATKVNEETLSYLNQGQSYEIKVKKLGDLTRCKGKLYHTVIRVCFHERRLQYMEREQLQSWRQMRPGERILEIDIPLSYGVSDVTQDWKCLNNVEFDWDPTKEVGVYIKVNCISTEFTPKKHGGEKGVPFRIQVETYSQTESGLERLHVCACQIKVFKLKGADRKHKQDREKIMKRPPAEQEKYQPSCECTILCELTPETMYIPIPESPSPTNCYPVSQTTTTNSGGGGPVPSTNRGSPQVEHKYSVGNGGSSIKPVENDTPEVLDVNLERSWHGVPLNTGVTAAQTLSWLVANRFAKYSDLFANFTGTDILRLSRSDLIEMCGLADGIRLFNSLHAKKLMCRLSEYVYQQQWGMSYLENFKCI</sequence>
<dbReference type="GO" id="GO:0005634">
    <property type="term" value="C:nucleus"/>
    <property type="evidence" value="ECO:0007669"/>
    <property type="project" value="UniProtKB-SubCell"/>
</dbReference>
<dbReference type="InterPro" id="IPR007604">
    <property type="entry name" value="CP2"/>
</dbReference>
<evidence type="ECO:0000313" key="6">
    <source>
        <dbReference type="Proteomes" id="UP001497623"/>
    </source>
</evidence>
<feature type="non-terminal residue" evidence="5">
    <location>
        <position position="650"/>
    </location>
</feature>
<dbReference type="Proteomes" id="UP001497623">
    <property type="component" value="Unassembled WGS sequence"/>
</dbReference>
<feature type="region of interest" description="Disordered" evidence="3">
    <location>
        <begin position="159"/>
        <end position="187"/>
    </location>
</feature>
<dbReference type="SUPFAM" id="SSF47769">
    <property type="entry name" value="SAM/Pointed domain"/>
    <property type="match status" value="1"/>
</dbReference>
<dbReference type="PANTHER" id="PTHR11037:SF21">
    <property type="entry name" value="GEMINI, ISOFORM C"/>
    <property type="match status" value="1"/>
</dbReference>
<comment type="caution">
    <text evidence="5">The sequence shown here is derived from an EMBL/GenBank/DDBJ whole genome shotgun (WGS) entry which is preliminary data.</text>
</comment>
<feature type="domain" description="Grh/CP2 DB" evidence="4">
    <location>
        <begin position="273"/>
        <end position="505"/>
    </location>
</feature>
<dbReference type="GO" id="GO:0001228">
    <property type="term" value="F:DNA-binding transcription activator activity, RNA polymerase II-specific"/>
    <property type="evidence" value="ECO:0007669"/>
    <property type="project" value="TreeGrafter"/>
</dbReference>
<dbReference type="PROSITE" id="PS51968">
    <property type="entry name" value="GRH_CP2_DB"/>
    <property type="match status" value="1"/>
</dbReference>
<name>A0AAV2R4U8_MEGNR</name>
<keyword evidence="2" id="KW-0238">DNA-binding</keyword>
<dbReference type="InterPro" id="IPR013761">
    <property type="entry name" value="SAM/pointed_sf"/>
</dbReference>
<dbReference type="PANTHER" id="PTHR11037">
    <property type="entry name" value="TRANSCRIPTION FACTOR CP2"/>
    <property type="match status" value="1"/>
</dbReference>
<dbReference type="Pfam" id="PF04516">
    <property type="entry name" value="CP2"/>
    <property type="match status" value="1"/>
</dbReference>
<comment type="similarity">
    <text evidence="1">Belongs to the grh/CP2 family. CP2 subfamily.</text>
</comment>
<organism evidence="5 6">
    <name type="scientific">Meganyctiphanes norvegica</name>
    <name type="common">Northern krill</name>
    <name type="synonym">Thysanopoda norvegica</name>
    <dbReference type="NCBI Taxonomy" id="48144"/>
    <lineage>
        <taxon>Eukaryota</taxon>
        <taxon>Metazoa</taxon>
        <taxon>Ecdysozoa</taxon>
        <taxon>Arthropoda</taxon>
        <taxon>Crustacea</taxon>
        <taxon>Multicrustacea</taxon>
        <taxon>Malacostraca</taxon>
        <taxon>Eumalacostraca</taxon>
        <taxon>Eucarida</taxon>
        <taxon>Euphausiacea</taxon>
        <taxon>Euphausiidae</taxon>
        <taxon>Meganyctiphanes</taxon>
    </lineage>
</organism>
<evidence type="ECO:0000313" key="5">
    <source>
        <dbReference type="EMBL" id="CAL4111679.1"/>
    </source>
</evidence>
<dbReference type="GO" id="GO:0000978">
    <property type="term" value="F:RNA polymerase II cis-regulatory region sequence-specific DNA binding"/>
    <property type="evidence" value="ECO:0007669"/>
    <property type="project" value="TreeGrafter"/>
</dbReference>
<gene>
    <name evidence="5" type="ORF">MNOR_LOCUS19698</name>
</gene>
<dbReference type="EMBL" id="CAXKWB010014766">
    <property type="protein sequence ID" value="CAL4111679.1"/>
    <property type="molecule type" value="Genomic_DNA"/>
</dbReference>
<evidence type="ECO:0000256" key="1">
    <source>
        <dbReference type="ARBA" id="ARBA00010852"/>
    </source>
</evidence>
<accession>A0AAV2R4U8</accession>
<dbReference type="Pfam" id="PF18016">
    <property type="entry name" value="SAM_3"/>
    <property type="match status" value="1"/>
</dbReference>
<protein>
    <recommendedName>
        <fullName evidence="4">Grh/CP2 DB domain-containing protein</fullName>
    </recommendedName>
</protein>
<evidence type="ECO:0000256" key="2">
    <source>
        <dbReference type="PROSITE-ProRule" id="PRU01313"/>
    </source>
</evidence>
<reference evidence="5 6" key="1">
    <citation type="submission" date="2024-05" db="EMBL/GenBank/DDBJ databases">
        <authorList>
            <person name="Wallberg A."/>
        </authorList>
    </citation>
    <scope>NUCLEOTIDE SEQUENCE [LARGE SCALE GENOMIC DNA]</scope>
</reference>
<dbReference type="Gene3D" id="1.10.150.50">
    <property type="entry name" value="Transcription Factor, Ets-1"/>
    <property type="match status" value="1"/>
</dbReference>
<dbReference type="AlphaFoldDB" id="A0AAV2R4U8"/>
<dbReference type="InterPro" id="IPR040167">
    <property type="entry name" value="TF_CP2-like"/>
</dbReference>